<dbReference type="AlphaFoldDB" id="A0A8R1V1I6"/>
<evidence type="ECO:0000313" key="2">
    <source>
        <dbReference type="Proteomes" id="UP000005239"/>
    </source>
</evidence>
<accession>A0A8R1V1I6</accession>
<dbReference type="Proteomes" id="UP000005239">
    <property type="component" value="Unassembled WGS sequence"/>
</dbReference>
<dbReference type="EnsemblMetazoa" id="PPA45892.1">
    <property type="protein sequence ID" value="PPA45892.1"/>
    <property type="gene ID" value="WBGene00284261"/>
</dbReference>
<protein>
    <submittedName>
        <fullName evidence="1">Uncharacterized protein</fullName>
    </submittedName>
</protein>
<dbReference type="GO" id="GO:0009235">
    <property type="term" value="P:cobalamin metabolic process"/>
    <property type="evidence" value="ECO:0007669"/>
    <property type="project" value="InterPro"/>
</dbReference>
<dbReference type="GO" id="GO:0005739">
    <property type="term" value="C:mitochondrion"/>
    <property type="evidence" value="ECO:0000318"/>
    <property type="project" value="GO_Central"/>
</dbReference>
<dbReference type="InterPro" id="IPR019362">
    <property type="entry name" value="MMADHC"/>
</dbReference>
<proteinExistence type="predicted"/>
<organism evidence="1 2">
    <name type="scientific">Pristionchus pacificus</name>
    <name type="common">Parasitic nematode worm</name>
    <dbReference type="NCBI Taxonomy" id="54126"/>
    <lineage>
        <taxon>Eukaryota</taxon>
        <taxon>Metazoa</taxon>
        <taxon>Ecdysozoa</taxon>
        <taxon>Nematoda</taxon>
        <taxon>Chromadorea</taxon>
        <taxon>Rhabditida</taxon>
        <taxon>Rhabditina</taxon>
        <taxon>Diplogasteromorpha</taxon>
        <taxon>Diplogasteroidea</taxon>
        <taxon>Neodiplogasteridae</taxon>
        <taxon>Pristionchus</taxon>
    </lineage>
</organism>
<name>A0A8R1V1I6_PRIPA</name>
<keyword evidence="2" id="KW-1185">Reference proteome</keyword>
<dbReference type="PANTHER" id="PTHR13192">
    <property type="entry name" value="MY011 PROTEIN"/>
    <property type="match status" value="1"/>
</dbReference>
<dbReference type="Pfam" id="PF10229">
    <property type="entry name" value="MMADHC"/>
    <property type="match status" value="1"/>
</dbReference>
<reference evidence="1" key="2">
    <citation type="submission" date="2022-06" db="UniProtKB">
        <authorList>
            <consortium name="EnsemblMetazoa"/>
        </authorList>
    </citation>
    <scope>IDENTIFICATION</scope>
    <source>
        <strain evidence="1">PS312</strain>
    </source>
</reference>
<evidence type="ECO:0000313" key="1">
    <source>
        <dbReference type="EnsemblMetazoa" id="PPA45892.1"/>
    </source>
</evidence>
<dbReference type="OrthoDB" id="10263782at2759"/>
<gene>
    <name evidence="1" type="primary">WBGene00284261</name>
</gene>
<sequence length="278" mass="30380">QMRQVVLRPSRVFAVRLRAFSTETATRQPAIIFMGKNGEQRQNALLGPSAAFPLPGDVSLSAATTTALGASPRAAPKEPNAPLSALPSHSLSDLTAYPTILSSPQKAQENYLAEFAPSDLAVEMVAQECPKLMQRDLNRLFPGMNIAASNVTVLNLAQQTEYDQKAWSPEMETERDTLTASFISAASSICSTLQRCGYWADFVDPASGRPYLGKFVNTSLFETDDAYRKMGFKIEDMGCCKVLQHATWGSRAFVGTIFTDAPVESTIVRDMIAKLRDE</sequence>
<reference evidence="2" key="1">
    <citation type="journal article" date="2008" name="Nat. Genet.">
        <title>The Pristionchus pacificus genome provides a unique perspective on nematode lifestyle and parasitism.</title>
        <authorList>
            <person name="Dieterich C."/>
            <person name="Clifton S.W."/>
            <person name="Schuster L.N."/>
            <person name="Chinwalla A."/>
            <person name="Delehaunty K."/>
            <person name="Dinkelacker I."/>
            <person name="Fulton L."/>
            <person name="Fulton R."/>
            <person name="Godfrey J."/>
            <person name="Minx P."/>
            <person name="Mitreva M."/>
            <person name="Roeseler W."/>
            <person name="Tian H."/>
            <person name="Witte H."/>
            <person name="Yang S.P."/>
            <person name="Wilson R.K."/>
            <person name="Sommer R.J."/>
        </authorList>
    </citation>
    <scope>NUCLEOTIDE SEQUENCE [LARGE SCALE GENOMIC DNA]</scope>
    <source>
        <strain evidence="2">PS312</strain>
    </source>
</reference>
<dbReference type="PANTHER" id="PTHR13192:SF3">
    <property type="entry name" value="COBALAMIN TRAFFICKING PROTEIN CBLD"/>
    <property type="match status" value="1"/>
</dbReference>